<evidence type="ECO:0000256" key="4">
    <source>
        <dbReference type="PROSITE-ProRule" id="PRU00023"/>
    </source>
</evidence>
<dbReference type="InterPro" id="IPR036770">
    <property type="entry name" value="Ankyrin_rpt-contain_sf"/>
</dbReference>
<evidence type="ECO:0000256" key="5">
    <source>
        <dbReference type="SAM" id="MobiDB-lite"/>
    </source>
</evidence>
<feature type="compositionally biased region" description="Basic and acidic residues" evidence="5">
    <location>
        <begin position="271"/>
        <end position="280"/>
    </location>
</feature>
<dbReference type="Proteomes" id="UP000037510">
    <property type="component" value="Unassembled WGS sequence"/>
</dbReference>
<dbReference type="PROSITE" id="PS50088">
    <property type="entry name" value="ANK_REPEAT"/>
    <property type="match status" value="2"/>
</dbReference>
<feature type="repeat" description="ANK" evidence="4">
    <location>
        <begin position="36"/>
        <end position="58"/>
    </location>
</feature>
<organism evidence="6 7">
    <name type="scientific">Operophtera brumata</name>
    <name type="common">Winter moth</name>
    <name type="synonym">Phalaena brumata</name>
    <dbReference type="NCBI Taxonomy" id="104452"/>
    <lineage>
        <taxon>Eukaryota</taxon>
        <taxon>Metazoa</taxon>
        <taxon>Ecdysozoa</taxon>
        <taxon>Arthropoda</taxon>
        <taxon>Hexapoda</taxon>
        <taxon>Insecta</taxon>
        <taxon>Pterygota</taxon>
        <taxon>Neoptera</taxon>
        <taxon>Endopterygota</taxon>
        <taxon>Lepidoptera</taxon>
        <taxon>Glossata</taxon>
        <taxon>Ditrysia</taxon>
        <taxon>Geometroidea</taxon>
        <taxon>Geometridae</taxon>
        <taxon>Larentiinae</taxon>
        <taxon>Operophtera</taxon>
    </lineage>
</organism>
<feature type="non-terminal residue" evidence="6">
    <location>
        <position position="1"/>
    </location>
</feature>
<keyword evidence="1" id="KW-0217">Developmental protein</keyword>
<protein>
    <submittedName>
        <fullName evidence="6">Ankyrin</fullName>
    </submittedName>
</protein>
<keyword evidence="7" id="KW-1185">Reference proteome</keyword>
<sequence>MIDLLQKAIKEKEDTLLRDSKNWAATGYVEVRDLKTGGTPLHVAAAKGYIDVAKTLLEDCNLEPDCLDYEGWTPLHAAALWGQKEAALLLLKYGADPFLKNYSGKSPLELVEPPLSSWLSDAMTKASRWRRNNNNNNNKRKCSPPRHDVKRVDIEITPQPDNKLVNDKPATAPEVIKLGDAKPPKGRAPSPAVGDEAEPVSDEPPSWRRSASFRSRQPDAPHVTARIKASSCPSIPPLPQSTLAAIELRKKQPNATDTNEEAQTRSFVPPVRDEESETQRKVHAKRARETRRSTQGVTLDEIKSAEQLVKKKTGNGTTDSPASSPVSLTTSDDIASPLANDNGAVSMAVKAPPTPGEGLELAFELYIYLYVALCSLCLTI</sequence>
<dbReference type="AlphaFoldDB" id="A0A0L7L6L9"/>
<dbReference type="Pfam" id="PF12796">
    <property type="entry name" value="Ank_2"/>
    <property type="match status" value="1"/>
</dbReference>
<feature type="region of interest" description="Disordered" evidence="5">
    <location>
        <begin position="130"/>
        <end position="238"/>
    </location>
</feature>
<dbReference type="PRINTS" id="PR01415">
    <property type="entry name" value="ANKYRIN"/>
</dbReference>
<dbReference type="PROSITE" id="PS50297">
    <property type="entry name" value="ANK_REP_REGION"/>
    <property type="match status" value="2"/>
</dbReference>
<accession>A0A0L7L6L9</accession>
<dbReference type="PANTHER" id="PTHR24179:SF21">
    <property type="entry name" value="MYOSIN BINDING SUBUNIT, ISOFORM O"/>
    <property type="match status" value="1"/>
</dbReference>
<gene>
    <name evidence="6" type="ORF">OBRU01_04672</name>
</gene>
<feature type="region of interest" description="Disordered" evidence="5">
    <location>
        <begin position="252"/>
        <end position="297"/>
    </location>
</feature>
<dbReference type="EMBL" id="JTDY01002636">
    <property type="protein sequence ID" value="KOB71040.1"/>
    <property type="molecule type" value="Genomic_DNA"/>
</dbReference>
<evidence type="ECO:0000256" key="2">
    <source>
        <dbReference type="ARBA" id="ARBA00022737"/>
    </source>
</evidence>
<feature type="repeat" description="ANK" evidence="4">
    <location>
        <begin position="70"/>
        <end position="102"/>
    </location>
</feature>
<evidence type="ECO:0000313" key="6">
    <source>
        <dbReference type="EMBL" id="KOB71040.1"/>
    </source>
</evidence>
<dbReference type="SMART" id="SM00248">
    <property type="entry name" value="ANK"/>
    <property type="match status" value="2"/>
</dbReference>
<keyword evidence="2" id="KW-0677">Repeat</keyword>
<dbReference type="GO" id="GO:0019208">
    <property type="term" value="F:phosphatase regulator activity"/>
    <property type="evidence" value="ECO:0007669"/>
    <property type="project" value="TreeGrafter"/>
</dbReference>
<dbReference type="STRING" id="104452.A0A0L7L6L9"/>
<dbReference type="InterPro" id="IPR002110">
    <property type="entry name" value="Ankyrin_rpt"/>
</dbReference>
<comment type="caution">
    <text evidence="6">The sequence shown here is derived from an EMBL/GenBank/DDBJ whole genome shotgun (WGS) entry which is preliminary data.</text>
</comment>
<dbReference type="GO" id="GO:0004857">
    <property type="term" value="F:enzyme inhibitor activity"/>
    <property type="evidence" value="ECO:0007669"/>
    <property type="project" value="TreeGrafter"/>
</dbReference>
<evidence type="ECO:0000313" key="7">
    <source>
        <dbReference type="Proteomes" id="UP000037510"/>
    </source>
</evidence>
<feature type="non-terminal residue" evidence="6">
    <location>
        <position position="380"/>
    </location>
</feature>
<dbReference type="Gene3D" id="1.25.40.20">
    <property type="entry name" value="Ankyrin repeat-containing domain"/>
    <property type="match status" value="1"/>
</dbReference>
<dbReference type="Gene3D" id="6.10.140.390">
    <property type="match status" value="1"/>
</dbReference>
<feature type="compositionally biased region" description="Polar residues" evidence="5">
    <location>
        <begin position="314"/>
        <end position="333"/>
    </location>
</feature>
<comment type="similarity">
    <text evidence="3">Belongs to the NRARP family.</text>
</comment>
<feature type="compositionally biased region" description="Basic and acidic residues" evidence="5">
    <location>
        <begin position="145"/>
        <end position="154"/>
    </location>
</feature>
<dbReference type="CDD" id="cd21930">
    <property type="entry name" value="IPD_PPP1R12"/>
    <property type="match status" value="1"/>
</dbReference>
<dbReference type="SUPFAM" id="SSF48403">
    <property type="entry name" value="Ankyrin repeat"/>
    <property type="match status" value="1"/>
</dbReference>
<evidence type="ECO:0000256" key="1">
    <source>
        <dbReference type="ARBA" id="ARBA00022473"/>
    </source>
</evidence>
<dbReference type="InterPro" id="IPR051226">
    <property type="entry name" value="PP1_Regulatory_Subunit"/>
</dbReference>
<proteinExistence type="inferred from homology"/>
<dbReference type="PANTHER" id="PTHR24179">
    <property type="entry name" value="PROTEIN PHOSPHATASE 1 REGULATORY SUBUNIT 12"/>
    <property type="match status" value="1"/>
</dbReference>
<reference evidence="6 7" key="1">
    <citation type="journal article" date="2015" name="Genome Biol. Evol.">
        <title>The genome of winter moth (Operophtera brumata) provides a genomic perspective on sexual dimorphism and phenology.</title>
        <authorList>
            <person name="Derks M.F."/>
            <person name="Smit S."/>
            <person name="Salis L."/>
            <person name="Schijlen E."/>
            <person name="Bossers A."/>
            <person name="Mateman C."/>
            <person name="Pijl A.S."/>
            <person name="de Ridder D."/>
            <person name="Groenen M.A."/>
            <person name="Visser M.E."/>
            <person name="Megens H.J."/>
        </authorList>
    </citation>
    <scope>NUCLEOTIDE SEQUENCE [LARGE SCALE GENOMIC DNA]</scope>
    <source>
        <strain evidence="6">WM2013NL</strain>
        <tissue evidence="6">Head and thorax</tissue>
    </source>
</reference>
<evidence type="ECO:0000256" key="3">
    <source>
        <dbReference type="ARBA" id="ARBA00038386"/>
    </source>
</evidence>
<dbReference type="GO" id="GO:0005737">
    <property type="term" value="C:cytoplasm"/>
    <property type="evidence" value="ECO:0007669"/>
    <property type="project" value="TreeGrafter"/>
</dbReference>
<feature type="region of interest" description="Disordered" evidence="5">
    <location>
        <begin position="312"/>
        <end position="337"/>
    </location>
</feature>
<keyword evidence="4" id="KW-0040">ANK repeat</keyword>
<name>A0A0L7L6L9_OPEBR</name>